<proteinExistence type="predicted"/>
<accession>A0A4P7D5Z9</accession>
<dbReference type="Proteomes" id="UP000295727">
    <property type="component" value="Plasmid unnamed1"/>
</dbReference>
<protein>
    <submittedName>
        <fullName evidence="1">Uncharacterized protein</fullName>
    </submittedName>
</protein>
<organism evidence="1 2">
    <name type="scientific">Paraburkholderia pallida</name>
    <dbReference type="NCBI Taxonomy" id="2547399"/>
    <lineage>
        <taxon>Bacteria</taxon>
        <taxon>Pseudomonadati</taxon>
        <taxon>Pseudomonadota</taxon>
        <taxon>Betaproteobacteria</taxon>
        <taxon>Burkholderiales</taxon>
        <taxon>Burkholderiaceae</taxon>
        <taxon>Paraburkholderia</taxon>
    </lineage>
</organism>
<evidence type="ECO:0000313" key="2">
    <source>
        <dbReference type="Proteomes" id="UP000295727"/>
    </source>
</evidence>
<geneLocation type="plasmid" evidence="1 2">
    <name>unnamed1</name>
</geneLocation>
<name>A0A4P7D5Z9_9BURK</name>
<evidence type="ECO:0000313" key="1">
    <source>
        <dbReference type="EMBL" id="QBR04241.1"/>
    </source>
</evidence>
<gene>
    <name evidence="1" type="ORF">E1956_44765</name>
</gene>
<keyword evidence="2" id="KW-1185">Reference proteome</keyword>
<dbReference type="EMBL" id="CP038152">
    <property type="protein sequence ID" value="QBR04241.1"/>
    <property type="molecule type" value="Genomic_DNA"/>
</dbReference>
<keyword evidence="1" id="KW-0614">Plasmid</keyword>
<dbReference type="AlphaFoldDB" id="A0A4P7D5Z9"/>
<reference evidence="1 2" key="1">
    <citation type="submission" date="2019-03" db="EMBL/GenBank/DDBJ databases">
        <title>Paraburkholderia sp. 7MH5, isolated from subtropical forest soil.</title>
        <authorList>
            <person name="Gao Z.-H."/>
            <person name="Qiu L.-H."/>
        </authorList>
    </citation>
    <scope>NUCLEOTIDE SEQUENCE [LARGE SCALE GENOMIC DNA]</scope>
    <source>
        <strain evidence="1 2">7MH5</strain>
        <plasmid evidence="1 2">unnamed1</plasmid>
    </source>
</reference>
<dbReference type="RefSeq" id="WP_134760430.1">
    <property type="nucleotide sequence ID" value="NZ_CP038152.1"/>
</dbReference>
<dbReference type="KEGG" id="ppai:E1956_44765"/>
<dbReference type="OrthoDB" id="9107585at2"/>
<dbReference type="GeneID" id="39649979"/>
<sequence>MPKVRVQQFHETDDEFHELGGLQVIDLTEAELAALQDHDGEITWLESRRGYFGLADEEYAKE</sequence>